<dbReference type="PANTHER" id="PTHR47506:SF10">
    <property type="entry name" value="TRANSCRIPTIONAL REGULATORY PROTEIN"/>
    <property type="match status" value="1"/>
</dbReference>
<proteinExistence type="predicted"/>
<sequence>MARHLEFDPTEAIAFAVEAFWQFGYGQLSAGKIAEAMAVAKSSLYNTYGSKRELFLESIDHYASNQRSKLLQRASGENVGTVLRQLLLEVVSDNHAGRGCLLANTASEFGSSDDEVRQRVKAGFDGMIEAFANLVQVGQMTGQFSSMVDARRYAAVLVTGVSGLRTLVKCGYSADELECVVESLLAGLVD</sequence>
<dbReference type="InterPro" id="IPR001647">
    <property type="entry name" value="HTH_TetR"/>
</dbReference>
<dbReference type="InterPro" id="IPR009057">
    <property type="entry name" value="Homeodomain-like_sf"/>
</dbReference>
<keyword evidence="1" id="KW-0805">Transcription regulation</keyword>
<dbReference type="Gene3D" id="1.10.357.10">
    <property type="entry name" value="Tetracycline Repressor, domain 2"/>
    <property type="match status" value="1"/>
</dbReference>
<dbReference type="Proteomes" id="UP001156664">
    <property type="component" value="Unassembled WGS sequence"/>
</dbReference>
<gene>
    <name evidence="6" type="ORF">GCM10007875_11930</name>
</gene>
<evidence type="ECO:0000313" key="6">
    <source>
        <dbReference type="EMBL" id="GLR26105.1"/>
    </source>
</evidence>
<evidence type="ECO:0000256" key="2">
    <source>
        <dbReference type="ARBA" id="ARBA00023125"/>
    </source>
</evidence>
<evidence type="ECO:0000313" key="7">
    <source>
        <dbReference type="Proteomes" id="UP001156664"/>
    </source>
</evidence>
<feature type="DNA-binding region" description="H-T-H motif" evidence="4">
    <location>
        <begin position="29"/>
        <end position="48"/>
    </location>
</feature>
<dbReference type="PROSITE" id="PS50977">
    <property type="entry name" value="HTH_TETR_2"/>
    <property type="match status" value="1"/>
</dbReference>
<dbReference type="SUPFAM" id="SSF48498">
    <property type="entry name" value="Tetracyclin repressor-like, C-terminal domain"/>
    <property type="match status" value="1"/>
</dbReference>
<evidence type="ECO:0000259" key="5">
    <source>
        <dbReference type="PROSITE" id="PS50977"/>
    </source>
</evidence>
<name>A0ABQ5YNB5_9BURK</name>
<dbReference type="Gene3D" id="1.10.10.60">
    <property type="entry name" value="Homeodomain-like"/>
    <property type="match status" value="1"/>
</dbReference>
<keyword evidence="2 4" id="KW-0238">DNA-binding</keyword>
<dbReference type="InterPro" id="IPR036271">
    <property type="entry name" value="Tet_transcr_reg_TetR-rel_C_sf"/>
</dbReference>
<accession>A0ABQ5YNB5</accession>
<feature type="domain" description="HTH tetR-type" evidence="5">
    <location>
        <begin position="6"/>
        <end position="66"/>
    </location>
</feature>
<evidence type="ECO:0000256" key="1">
    <source>
        <dbReference type="ARBA" id="ARBA00023015"/>
    </source>
</evidence>
<dbReference type="EMBL" id="BSOJ01000012">
    <property type="protein sequence ID" value="GLR26105.1"/>
    <property type="molecule type" value="Genomic_DNA"/>
</dbReference>
<evidence type="ECO:0000256" key="3">
    <source>
        <dbReference type="ARBA" id="ARBA00023163"/>
    </source>
</evidence>
<dbReference type="Pfam" id="PF00440">
    <property type="entry name" value="TetR_N"/>
    <property type="match status" value="1"/>
</dbReference>
<dbReference type="PANTHER" id="PTHR47506">
    <property type="entry name" value="TRANSCRIPTIONAL REGULATORY PROTEIN"/>
    <property type="match status" value="1"/>
</dbReference>
<dbReference type="InterPro" id="IPR011075">
    <property type="entry name" value="TetR_C"/>
</dbReference>
<evidence type="ECO:0000256" key="4">
    <source>
        <dbReference type="PROSITE-ProRule" id="PRU00335"/>
    </source>
</evidence>
<dbReference type="SUPFAM" id="SSF46689">
    <property type="entry name" value="Homeodomain-like"/>
    <property type="match status" value="1"/>
</dbReference>
<reference evidence="7" key="1">
    <citation type="journal article" date="2019" name="Int. J. Syst. Evol. Microbiol.">
        <title>The Global Catalogue of Microorganisms (GCM) 10K type strain sequencing project: providing services to taxonomists for standard genome sequencing and annotation.</title>
        <authorList>
            <consortium name="The Broad Institute Genomics Platform"/>
            <consortium name="The Broad Institute Genome Sequencing Center for Infectious Disease"/>
            <person name="Wu L."/>
            <person name="Ma J."/>
        </authorList>
    </citation>
    <scope>NUCLEOTIDE SEQUENCE [LARGE SCALE GENOMIC DNA]</scope>
    <source>
        <strain evidence="7">NBRC 105857</strain>
    </source>
</reference>
<dbReference type="RefSeq" id="WP_284280580.1">
    <property type="nucleotide sequence ID" value="NZ_BSOJ01000012.1"/>
</dbReference>
<dbReference type="Pfam" id="PF16925">
    <property type="entry name" value="TetR_C_13"/>
    <property type="match status" value="1"/>
</dbReference>
<keyword evidence="3" id="KW-0804">Transcription</keyword>
<keyword evidence="7" id="KW-1185">Reference proteome</keyword>
<protein>
    <submittedName>
        <fullName evidence="6">TetR family transcriptional regulator</fullName>
    </submittedName>
</protein>
<organism evidence="6 7">
    <name type="scientific">Limnobacter litoralis</name>
    <dbReference type="NCBI Taxonomy" id="481366"/>
    <lineage>
        <taxon>Bacteria</taxon>
        <taxon>Pseudomonadati</taxon>
        <taxon>Pseudomonadota</taxon>
        <taxon>Betaproteobacteria</taxon>
        <taxon>Burkholderiales</taxon>
        <taxon>Burkholderiaceae</taxon>
        <taxon>Limnobacter</taxon>
    </lineage>
</organism>
<comment type="caution">
    <text evidence="6">The sequence shown here is derived from an EMBL/GenBank/DDBJ whole genome shotgun (WGS) entry which is preliminary data.</text>
</comment>